<evidence type="ECO:0000256" key="1">
    <source>
        <dbReference type="SAM" id="MobiDB-lite"/>
    </source>
</evidence>
<organism evidence="2">
    <name type="scientific">marine sediment metagenome</name>
    <dbReference type="NCBI Taxonomy" id="412755"/>
    <lineage>
        <taxon>unclassified sequences</taxon>
        <taxon>metagenomes</taxon>
        <taxon>ecological metagenomes</taxon>
    </lineage>
</organism>
<comment type="caution">
    <text evidence="2">The sequence shown here is derived from an EMBL/GenBank/DDBJ whole genome shotgun (WGS) entry which is preliminary data.</text>
</comment>
<gene>
    <name evidence="2" type="ORF">S12H4_49884</name>
</gene>
<reference evidence="2" key="1">
    <citation type="journal article" date="2014" name="Front. Microbiol.">
        <title>High frequency of phylogenetically diverse reductive dehalogenase-homologous genes in deep subseafloor sedimentary metagenomes.</title>
        <authorList>
            <person name="Kawai M."/>
            <person name="Futagami T."/>
            <person name="Toyoda A."/>
            <person name="Takaki Y."/>
            <person name="Nishi S."/>
            <person name="Hori S."/>
            <person name="Arai W."/>
            <person name="Tsubouchi T."/>
            <person name="Morono Y."/>
            <person name="Uchiyama I."/>
            <person name="Ito T."/>
            <person name="Fujiyama A."/>
            <person name="Inagaki F."/>
            <person name="Takami H."/>
        </authorList>
    </citation>
    <scope>NUCLEOTIDE SEQUENCE</scope>
    <source>
        <strain evidence="2">Expedition CK06-06</strain>
    </source>
</reference>
<evidence type="ECO:0000313" key="2">
    <source>
        <dbReference type="EMBL" id="GAJ15217.1"/>
    </source>
</evidence>
<feature type="non-terminal residue" evidence="2">
    <location>
        <position position="1"/>
    </location>
</feature>
<proteinExistence type="predicted"/>
<sequence>FTLSQLRLICKQKDSADGPLTGKGINVYPIGYFEGPNRIKTKKLSEKITIGREDFASQDTRKYVDFAFDVPNAHTPVLLEFKLNNIAEVPRPVPAGQAPPTIPFIERTRTENEDQSPDRPPDGARPDYRPSNQDTSRDRSRRRGLSDLGKSFTGIDDDE</sequence>
<dbReference type="EMBL" id="BARW01031349">
    <property type="protein sequence ID" value="GAJ15217.1"/>
    <property type="molecule type" value="Genomic_DNA"/>
</dbReference>
<feature type="compositionally biased region" description="Basic and acidic residues" evidence="1">
    <location>
        <begin position="106"/>
        <end position="128"/>
    </location>
</feature>
<feature type="region of interest" description="Disordered" evidence="1">
    <location>
        <begin position="90"/>
        <end position="159"/>
    </location>
</feature>
<dbReference type="AlphaFoldDB" id="X1VCX6"/>
<protein>
    <submittedName>
        <fullName evidence="2">Uncharacterized protein</fullName>
    </submittedName>
</protein>
<name>X1VCX6_9ZZZZ</name>
<accession>X1VCX6</accession>